<evidence type="ECO:0000313" key="2">
    <source>
        <dbReference type="Proteomes" id="UP001055879"/>
    </source>
</evidence>
<proteinExistence type="predicted"/>
<name>A0ACB9AAT2_ARCLA</name>
<comment type="caution">
    <text evidence="1">The sequence shown here is derived from an EMBL/GenBank/DDBJ whole genome shotgun (WGS) entry which is preliminary data.</text>
</comment>
<evidence type="ECO:0000313" key="1">
    <source>
        <dbReference type="EMBL" id="KAI3706646.1"/>
    </source>
</evidence>
<protein>
    <submittedName>
        <fullName evidence="1">Uncharacterized protein</fullName>
    </submittedName>
</protein>
<dbReference type="Proteomes" id="UP001055879">
    <property type="component" value="Linkage Group LG08"/>
</dbReference>
<keyword evidence="2" id="KW-1185">Reference proteome</keyword>
<sequence>MGHRHLFSPSYMLETENDQGWNLTENPYMHTGRSGTGESSSLVYPADNMSIDGAQYTSHCNHAPMSSGYSTLAHNLQVPNYQQDVAGPSDLSMHASSAGGFYIAPEDYRNQASSSNYSGNPFNEEDLFDIRVGNGRGQYKRKSPGVPDVCERDGANGYNDAGSSSDVAMLTEPWQEPPSTNFLHTPWDYRTTNPDHRTNGLSIGGESSLRNVRSRAAFDLETNSARTNLANNLSREYHTTSRPMDISPSVDLLGQSSNGLTREWNPTHMSFAAHDSSSLNCELNPFLVGSSNPSSLVDIGQQNNNPITRSNHVLQNFQGLSVQSVRGVRSSYSQRPASTFRASSSNLRLGHSVATDEGLQLATNNYSSRHPRPSSTIGWHTSDRSGRARMSSERHRSLSGVNFHDRPAPEGLMIVDRSAFYGSRNPFDQHRDMRLDIDDMSYEDLLALGERIGSVGTGLPEHLISKCVQESIYCSSDQIQEEGTCVICLEEYANMDDIGMLKACGHDFHVGCIRKWLSMKNLCPICKAEPTKQK</sequence>
<reference evidence="1 2" key="2">
    <citation type="journal article" date="2022" name="Mol. Ecol. Resour.">
        <title>The genomes of chicory, endive, great burdock and yacon provide insights into Asteraceae paleo-polyploidization history and plant inulin production.</title>
        <authorList>
            <person name="Fan W."/>
            <person name="Wang S."/>
            <person name="Wang H."/>
            <person name="Wang A."/>
            <person name="Jiang F."/>
            <person name="Liu H."/>
            <person name="Zhao H."/>
            <person name="Xu D."/>
            <person name="Zhang Y."/>
        </authorList>
    </citation>
    <scope>NUCLEOTIDE SEQUENCE [LARGE SCALE GENOMIC DNA]</scope>
    <source>
        <strain evidence="2">cv. Niubang</strain>
    </source>
</reference>
<gene>
    <name evidence="1" type="ORF">L6452_24529</name>
</gene>
<organism evidence="1 2">
    <name type="scientific">Arctium lappa</name>
    <name type="common">Greater burdock</name>
    <name type="synonym">Lappa major</name>
    <dbReference type="NCBI Taxonomy" id="4217"/>
    <lineage>
        <taxon>Eukaryota</taxon>
        <taxon>Viridiplantae</taxon>
        <taxon>Streptophyta</taxon>
        <taxon>Embryophyta</taxon>
        <taxon>Tracheophyta</taxon>
        <taxon>Spermatophyta</taxon>
        <taxon>Magnoliopsida</taxon>
        <taxon>eudicotyledons</taxon>
        <taxon>Gunneridae</taxon>
        <taxon>Pentapetalae</taxon>
        <taxon>asterids</taxon>
        <taxon>campanulids</taxon>
        <taxon>Asterales</taxon>
        <taxon>Asteraceae</taxon>
        <taxon>Carduoideae</taxon>
        <taxon>Cardueae</taxon>
        <taxon>Arctiinae</taxon>
        <taxon>Arctium</taxon>
    </lineage>
</organism>
<dbReference type="EMBL" id="CM042054">
    <property type="protein sequence ID" value="KAI3706646.1"/>
    <property type="molecule type" value="Genomic_DNA"/>
</dbReference>
<accession>A0ACB9AAT2</accession>
<reference evidence="2" key="1">
    <citation type="journal article" date="2022" name="Mol. Ecol. Resour.">
        <title>The genomes of chicory, endive, great burdock and yacon provide insights into Asteraceae palaeo-polyploidization history and plant inulin production.</title>
        <authorList>
            <person name="Fan W."/>
            <person name="Wang S."/>
            <person name="Wang H."/>
            <person name="Wang A."/>
            <person name="Jiang F."/>
            <person name="Liu H."/>
            <person name="Zhao H."/>
            <person name="Xu D."/>
            <person name="Zhang Y."/>
        </authorList>
    </citation>
    <scope>NUCLEOTIDE SEQUENCE [LARGE SCALE GENOMIC DNA]</scope>
    <source>
        <strain evidence="2">cv. Niubang</strain>
    </source>
</reference>